<dbReference type="EMBL" id="DYUC01000126">
    <property type="protein sequence ID" value="HJG87809.1"/>
    <property type="molecule type" value="Genomic_DNA"/>
</dbReference>
<organism evidence="2 3">
    <name type="scientific">Pseudoflavonifractor capillosus</name>
    <dbReference type="NCBI Taxonomy" id="106588"/>
    <lineage>
        <taxon>Bacteria</taxon>
        <taxon>Bacillati</taxon>
        <taxon>Bacillota</taxon>
        <taxon>Clostridia</taxon>
        <taxon>Eubacteriales</taxon>
        <taxon>Oscillospiraceae</taxon>
        <taxon>Pseudoflavonifractor</taxon>
    </lineage>
</organism>
<proteinExistence type="predicted"/>
<protein>
    <submittedName>
        <fullName evidence="2">Uncharacterized protein</fullName>
    </submittedName>
</protein>
<name>A0A921MNY6_9FIRM</name>
<gene>
    <name evidence="2" type="ORF">K8V01_12460</name>
</gene>
<accession>A0A921MNY6</accession>
<reference evidence="2" key="2">
    <citation type="submission" date="2021-09" db="EMBL/GenBank/DDBJ databases">
        <authorList>
            <person name="Gilroy R."/>
        </authorList>
    </citation>
    <scope>NUCLEOTIDE SEQUENCE</scope>
    <source>
        <strain evidence="2">CHK179-5677</strain>
    </source>
</reference>
<evidence type="ECO:0000256" key="1">
    <source>
        <dbReference type="SAM" id="Coils"/>
    </source>
</evidence>
<dbReference type="AlphaFoldDB" id="A0A921MNY6"/>
<reference evidence="2" key="1">
    <citation type="journal article" date="2021" name="PeerJ">
        <title>Extensive microbial diversity within the chicken gut microbiome revealed by metagenomics and culture.</title>
        <authorList>
            <person name="Gilroy R."/>
            <person name="Ravi A."/>
            <person name="Getino M."/>
            <person name="Pursley I."/>
            <person name="Horton D.L."/>
            <person name="Alikhan N.F."/>
            <person name="Baker D."/>
            <person name="Gharbi K."/>
            <person name="Hall N."/>
            <person name="Watson M."/>
            <person name="Adriaenssens E.M."/>
            <person name="Foster-Nyarko E."/>
            <person name="Jarju S."/>
            <person name="Secka A."/>
            <person name="Antonio M."/>
            <person name="Oren A."/>
            <person name="Chaudhuri R.R."/>
            <person name="La Ragione R."/>
            <person name="Hildebrand F."/>
            <person name="Pallen M.J."/>
        </authorList>
    </citation>
    <scope>NUCLEOTIDE SEQUENCE</scope>
    <source>
        <strain evidence="2">CHK179-5677</strain>
    </source>
</reference>
<feature type="coiled-coil region" evidence="1">
    <location>
        <begin position="60"/>
        <end position="87"/>
    </location>
</feature>
<evidence type="ECO:0000313" key="2">
    <source>
        <dbReference type="EMBL" id="HJG87809.1"/>
    </source>
</evidence>
<comment type="caution">
    <text evidence="2">The sequence shown here is derived from an EMBL/GenBank/DDBJ whole genome shotgun (WGS) entry which is preliminary data.</text>
</comment>
<keyword evidence="1" id="KW-0175">Coiled coil</keyword>
<dbReference type="Proteomes" id="UP000760668">
    <property type="component" value="Unassembled WGS sequence"/>
</dbReference>
<dbReference type="RefSeq" id="WP_294535978.1">
    <property type="nucleotide sequence ID" value="NZ_DYUC01000126.1"/>
</dbReference>
<sequence>MTNEEMQALRAMMKEELQIQKAEIMHDVTVLMDAQFKHRFDLLAENQGIMIEKLEKLDDMEIMDTRIAALEAMVKKLNREVQQLKKAQ</sequence>
<evidence type="ECO:0000313" key="3">
    <source>
        <dbReference type="Proteomes" id="UP000760668"/>
    </source>
</evidence>